<proteinExistence type="predicted"/>
<dbReference type="Proteomes" id="UP001500340">
    <property type="component" value="Unassembled WGS sequence"/>
</dbReference>
<feature type="transmembrane region" description="Helical" evidence="1">
    <location>
        <begin position="6"/>
        <end position="23"/>
    </location>
</feature>
<organism evidence="2 3">
    <name type="scientific">Paenibacillus motobuensis</name>
    <dbReference type="NCBI Taxonomy" id="295324"/>
    <lineage>
        <taxon>Bacteria</taxon>
        <taxon>Bacillati</taxon>
        <taxon>Bacillota</taxon>
        <taxon>Bacilli</taxon>
        <taxon>Bacillales</taxon>
        <taxon>Paenibacillaceae</taxon>
        <taxon>Paenibacillus</taxon>
    </lineage>
</organism>
<evidence type="ECO:0000313" key="2">
    <source>
        <dbReference type="EMBL" id="GAA0374289.1"/>
    </source>
</evidence>
<keyword evidence="3" id="KW-1185">Reference proteome</keyword>
<gene>
    <name evidence="2" type="ORF">GCM10008933_01800</name>
</gene>
<protein>
    <submittedName>
        <fullName evidence="2">Uncharacterized protein</fullName>
    </submittedName>
</protein>
<sequence>MVTYGCLILLFLFVIIKSIIYYSRRKQIIPPTDLDKKLLKLINHEERVL</sequence>
<keyword evidence="1" id="KW-1133">Transmembrane helix</keyword>
<accession>A0ABN0XW79</accession>
<keyword evidence="1" id="KW-0812">Transmembrane</keyword>
<keyword evidence="1" id="KW-0472">Membrane</keyword>
<reference evidence="2 3" key="1">
    <citation type="journal article" date="2019" name="Int. J. Syst. Evol. Microbiol.">
        <title>The Global Catalogue of Microorganisms (GCM) 10K type strain sequencing project: providing services to taxonomists for standard genome sequencing and annotation.</title>
        <authorList>
            <consortium name="The Broad Institute Genomics Platform"/>
            <consortium name="The Broad Institute Genome Sequencing Center for Infectious Disease"/>
            <person name="Wu L."/>
            <person name="Ma J."/>
        </authorList>
    </citation>
    <scope>NUCLEOTIDE SEQUENCE [LARGE SCALE GENOMIC DNA]</scope>
    <source>
        <strain evidence="2 3">JCM 12774</strain>
    </source>
</reference>
<evidence type="ECO:0000256" key="1">
    <source>
        <dbReference type="SAM" id="Phobius"/>
    </source>
</evidence>
<evidence type="ECO:0000313" key="3">
    <source>
        <dbReference type="Proteomes" id="UP001500340"/>
    </source>
</evidence>
<dbReference type="EMBL" id="BAAACX010000002">
    <property type="protein sequence ID" value="GAA0374289.1"/>
    <property type="molecule type" value="Genomic_DNA"/>
</dbReference>
<name>A0ABN0XW79_9BACL</name>
<comment type="caution">
    <text evidence="2">The sequence shown here is derived from an EMBL/GenBank/DDBJ whole genome shotgun (WGS) entry which is preliminary data.</text>
</comment>